<sequence length="142" mass="15552">MTILAVFVGEWLQLVPPRQNLHPRACRQLMAVVEDFRVLAFDTEVISWGVMVLQVYHNRANNARSNPNILPLQGTGTKPLPQDLTPGMGVTVDKGPDNRTDTVIWGQAEFADNCVPKGKKSSGSVMSSSCAMISCAMPNLER</sequence>
<gene>
    <name evidence="1" type="ORF">ACOF00016_LOCUS8299</name>
</gene>
<accession>A0A7S3L3U4</accession>
<name>A0A7S3L3U4_9STRA</name>
<evidence type="ECO:0000313" key="1">
    <source>
        <dbReference type="EMBL" id="CAE0410869.1"/>
    </source>
</evidence>
<dbReference type="AlphaFoldDB" id="A0A7S3L3U4"/>
<dbReference type="EMBL" id="HBIM01009840">
    <property type="protein sequence ID" value="CAE0410869.1"/>
    <property type="molecule type" value="Transcribed_RNA"/>
</dbReference>
<protein>
    <submittedName>
        <fullName evidence="1">Uncharacterized protein</fullName>
    </submittedName>
</protein>
<organism evidence="1">
    <name type="scientific">Amphora coffeiformis</name>
    <dbReference type="NCBI Taxonomy" id="265554"/>
    <lineage>
        <taxon>Eukaryota</taxon>
        <taxon>Sar</taxon>
        <taxon>Stramenopiles</taxon>
        <taxon>Ochrophyta</taxon>
        <taxon>Bacillariophyta</taxon>
        <taxon>Bacillariophyceae</taxon>
        <taxon>Bacillariophycidae</taxon>
        <taxon>Thalassiophysales</taxon>
        <taxon>Catenulaceae</taxon>
        <taxon>Amphora</taxon>
    </lineage>
</organism>
<reference evidence="1" key="1">
    <citation type="submission" date="2021-01" db="EMBL/GenBank/DDBJ databases">
        <authorList>
            <person name="Corre E."/>
            <person name="Pelletier E."/>
            <person name="Niang G."/>
            <person name="Scheremetjew M."/>
            <person name="Finn R."/>
            <person name="Kale V."/>
            <person name="Holt S."/>
            <person name="Cochrane G."/>
            <person name="Meng A."/>
            <person name="Brown T."/>
            <person name="Cohen L."/>
        </authorList>
    </citation>
    <scope>NUCLEOTIDE SEQUENCE</scope>
    <source>
        <strain evidence="1">CCMP127</strain>
    </source>
</reference>
<proteinExistence type="predicted"/>